<dbReference type="PROSITE" id="PS00518">
    <property type="entry name" value="ZF_RING_1"/>
    <property type="match status" value="1"/>
</dbReference>
<evidence type="ECO:0000259" key="7">
    <source>
        <dbReference type="PROSITE" id="PS50089"/>
    </source>
</evidence>
<keyword evidence="1" id="KW-0597">Phosphoprotein</keyword>
<evidence type="ECO:0000313" key="8">
    <source>
        <dbReference type="EMBL" id="KAJ8023055.1"/>
    </source>
</evidence>
<dbReference type="AlphaFoldDB" id="A0A9Q0YKI6"/>
<dbReference type="InterPro" id="IPR027370">
    <property type="entry name" value="Znf-RING_euk"/>
</dbReference>
<dbReference type="SUPFAM" id="SSF101898">
    <property type="entry name" value="NHL repeat"/>
    <property type="match status" value="1"/>
</dbReference>
<dbReference type="PROSITE" id="PS50089">
    <property type="entry name" value="ZF_RING_2"/>
    <property type="match status" value="1"/>
</dbReference>
<dbReference type="InterPro" id="IPR047153">
    <property type="entry name" value="TRIM45/56/19-like"/>
</dbReference>
<name>A0A9Q0YKI6_HOLLE</name>
<evidence type="ECO:0000256" key="4">
    <source>
        <dbReference type="ARBA" id="ARBA00022833"/>
    </source>
</evidence>
<dbReference type="Pfam" id="PF13445">
    <property type="entry name" value="zf-RING_UBOX"/>
    <property type="match status" value="1"/>
</dbReference>
<dbReference type="InterPro" id="IPR017907">
    <property type="entry name" value="Znf_RING_CS"/>
</dbReference>
<keyword evidence="9" id="KW-1185">Reference proteome</keyword>
<dbReference type="PANTHER" id="PTHR25462">
    <property type="entry name" value="BONUS, ISOFORM C-RELATED"/>
    <property type="match status" value="1"/>
</dbReference>
<keyword evidence="6" id="KW-0175">Coiled coil</keyword>
<dbReference type="GO" id="GO:0061630">
    <property type="term" value="F:ubiquitin protein ligase activity"/>
    <property type="evidence" value="ECO:0007669"/>
    <property type="project" value="TreeGrafter"/>
</dbReference>
<dbReference type="PANTHER" id="PTHR25462:SF229">
    <property type="entry name" value="TRANSCRIPTION INTERMEDIARY FACTOR 1-BETA"/>
    <property type="match status" value="1"/>
</dbReference>
<dbReference type="Gene3D" id="2.120.10.30">
    <property type="entry name" value="TolB, C-terminal domain"/>
    <property type="match status" value="1"/>
</dbReference>
<evidence type="ECO:0000256" key="6">
    <source>
        <dbReference type="SAM" id="Coils"/>
    </source>
</evidence>
<dbReference type="Gene3D" id="3.30.40.10">
    <property type="entry name" value="Zinc/RING finger domain, C3HC4 (zinc finger)"/>
    <property type="match status" value="1"/>
</dbReference>
<dbReference type="Pfam" id="PF00643">
    <property type="entry name" value="zf-B_box"/>
    <property type="match status" value="1"/>
</dbReference>
<evidence type="ECO:0000313" key="9">
    <source>
        <dbReference type="Proteomes" id="UP001152320"/>
    </source>
</evidence>
<dbReference type="Gene3D" id="3.30.160.60">
    <property type="entry name" value="Classic Zinc Finger"/>
    <property type="match status" value="1"/>
</dbReference>
<keyword evidence="3 5" id="KW-0863">Zinc-finger</keyword>
<dbReference type="SUPFAM" id="SSF57845">
    <property type="entry name" value="B-box zinc-binding domain"/>
    <property type="match status" value="1"/>
</dbReference>
<evidence type="ECO:0000256" key="1">
    <source>
        <dbReference type="ARBA" id="ARBA00022553"/>
    </source>
</evidence>
<evidence type="ECO:0000256" key="3">
    <source>
        <dbReference type="ARBA" id="ARBA00022771"/>
    </source>
</evidence>
<dbReference type="InterPro" id="IPR011042">
    <property type="entry name" value="6-blade_b-propeller_TolB-like"/>
</dbReference>
<gene>
    <name evidence="8" type="ORF">HOLleu_38129</name>
</gene>
<feature type="coiled-coil region" evidence="6">
    <location>
        <begin position="304"/>
        <end position="331"/>
    </location>
</feature>
<protein>
    <submittedName>
        <fullName evidence="8">E3 ubiquitin-protein ligase TRIM56</fullName>
    </submittedName>
</protein>
<sequence>MDFADAPTPKLTLSRMAASGHVSMDDLTNVVCKCNICNKMCNDPRVLPCLHRYCRDCLVGLIASEGKEKKITCPECQKEIVLTAEGVNGFKNDFQIKYISEHLRLVTSIKGGYTCECCVCGKISKVSAYCYKCGDYLCIGCYGDHPSRKCFEDHKSHVFSSKDLTSKNTTFEKLASVKKDPRCTTHPQNEAQLCCITCDNLPVCVVCIQGKHREHNTGDVIDLAKLETERLRKELPTVEECRGKLHKMKETVHNVKLKVEKSFSERKKVSRSHYKMELREIESKLRGIDGKVQRSKLEVEDVHNENMIKLQQGMERELESLNHKYNQLFEKEDTDYKSKQGSLDAKLEGEKSRLKGKRSLVDKAFKEWVTSTESEEGRALDEINNISHHFDCTANRFESFIATTTRVVASKHNWTAMECIPVIRAAIKPLVRDVSKKFPQLDSLLKALPNPFLEILWRRNRVLISEVEEKVELEGLRRQGCHIRDMTKTDWGKDVVVISGEAKPNHSHITLVDLSGSVKKEMYFESPTKHPWCLCASVFDHSIATVCEPDEIGIINFWNFEKLSKSISDIIPSRSDHLVVSCVCADSLRSQIFVGCKNSKDVHVFNSMLHRTNTVTLPDLVGWPRCIGFSDDNLLVCDFYGKMACAVSMEGKLLYKFQEPNDEKCDRPLSVCTDKTGFIYVLWVVGSTLVGSRHGALVAQYSQDGSQKLSTRKVDGSASCIATVEQDQSEHLLVATWKSAKIYVYKLVIQEEE</sequence>
<feature type="domain" description="RING-type" evidence="7">
    <location>
        <begin position="34"/>
        <end position="77"/>
    </location>
</feature>
<dbReference type="InterPro" id="IPR013083">
    <property type="entry name" value="Znf_RING/FYVE/PHD"/>
</dbReference>
<dbReference type="GO" id="GO:0008270">
    <property type="term" value="F:zinc ion binding"/>
    <property type="evidence" value="ECO:0007669"/>
    <property type="project" value="UniProtKB-KW"/>
</dbReference>
<dbReference type="InterPro" id="IPR001841">
    <property type="entry name" value="Znf_RING"/>
</dbReference>
<evidence type="ECO:0000256" key="2">
    <source>
        <dbReference type="ARBA" id="ARBA00022723"/>
    </source>
</evidence>
<organism evidence="8 9">
    <name type="scientific">Holothuria leucospilota</name>
    <name type="common">Black long sea cucumber</name>
    <name type="synonym">Mertensiothuria leucospilota</name>
    <dbReference type="NCBI Taxonomy" id="206669"/>
    <lineage>
        <taxon>Eukaryota</taxon>
        <taxon>Metazoa</taxon>
        <taxon>Echinodermata</taxon>
        <taxon>Eleutherozoa</taxon>
        <taxon>Echinozoa</taxon>
        <taxon>Holothuroidea</taxon>
        <taxon>Aspidochirotacea</taxon>
        <taxon>Aspidochirotida</taxon>
        <taxon>Holothuriidae</taxon>
        <taxon>Holothuria</taxon>
    </lineage>
</organism>
<accession>A0A9Q0YKI6</accession>
<keyword evidence="4" id="KW-0862">Zinc</keyword>
<comment type="caution">
    <text evidence="8">The sequence shown here is derived from an EMBL/GenBank/DDBJ whole genome shotgun (WGS) entry which is preliminary data.</text>
</comment>
<dbReference type="Proteomes" id="UP001152320">
    <property type="component" value="Chromosome 20"/>
</dbReference>
<keyword evidence="2" id="KW-0479">Metal-binding</keyword>
<dbReference type="GO" id="GO:0006513">
    <property type="term" value="P:protein monoubiquitination"/>
    <property type="evidence" value="ECO:0007669"/>
    <property type="project" value="TreeGrafter"/>
</dbReference>
<dbReference type="InterPro" id="IPR000315">
    <property type="entry name" value="Znf_B-box"/>
</dbReference>
<evidence type="ECO:0000256" key="5">
    <source>
        <dbReference type="PROSITE-ProRule" id="PRU00175"/>
    </source>
</evidence>
<dbReference type="SMART" id="SM00184">
    <property type="entry name" value="RING"/>
    <property type="match status" value="1"/>
</dbReference>
<reference evidence="8" key="1">
    <citation type="submission" date="2021-10" db="EMBL/GenBank/DDBJ databases">
        <title>Tropical sea cucumber genome reveals ecological adaptation and Cuvierian tubules defense mechanism.</title>
        <authorList>
            <person name="Chen T."/>
        </authorList>
    </citation>
    <scope>NUCLEOTIDE SEQUENCE</scope>
    <source>
        <strain evidence="8">Nanhai2018</strain>
        <tissue evidence="8">Muscle</tissue>
    </source>
</reference>
<proteinExistence type="predicted"/>
<dbReference type="SUPFAM" id="SSF57850">
    <property type="entry name" value="RING/U-box"/>
    <property type="match status" value="1"/>
</dbReference>
<dbReference type="EMBL" id="JAIZAY010000020">
    <property type="protein sequence ID" value="KAJ8023055.1"/>
    <property type="molecule type" value="Genomic_DNA"/>
</dbReference>